<evidence type="ECO:0000256" key="6">
    <source>
        <dbReference type="ARBA" id="ARBA00011881"/>
    </source>
</evidence>
<comment type="pathway">
    <text evidence="4">Lipid metabolism; fatty acid metabolism.</text>
</comment>
<organism evidence="28">
    <name type="scientific">Hyalomma excavatum</name>
    <dbReference type="NCBI Taxonomy" id="257692"/>
    <lineage>
        <taxon>Eukaryota</taxon>
        <taxon>Metazoa</taxon>
        <taxon>Ecdysozoa</taxon>
        <taxon>Arthropoda</taxon>
        <taxon>Chelicerata</taxon>
        <taxon>Arachnida</taxon>
        <taxon>Acari</taxon>
        <taxon>Parasitiformes</taxon>
        <taxon>Ixodida</taxon>
        <taxon>Ixodoidea</taxon>
        <taxon>Ixodidae</taxon>
        <taxon>Hyalomminae</taxon>
        <taxon>Hyalomma</taxon>
    </lineage>
</organism>
<dbReference type="GO" id="GO:0030976">
    <property type="term" value="F:thiamine pyrophosphate binding"/>
    <property type="evidence" value="ECO:0007669"/>
    <property type="project" value="InterPro"/>
</dbReference>
<evidence type="ECO:0000256" key="22">
    <source>
        <dbReference type="ARBA" id="ARBA00075677"/>
    </source>
</evidence>
<evidence type="ECO:0000256" key="5">
    <source>
        <dbReference type="ARBA" id="ARBA00007812"/>
    </source>
</evidence>
<dbReference type="Gene3D" id="3.40.50.1220">
    <property type="entry name" value="TPP-binding domain"/>
    <property type="match status" value="1"/>
</dbReference>
<dbReference type="FunFam" id="3.40.50.1220:FF:000006">
    <property type="entry name" value="2-hydroxyacyl-CoA lyase 1"/>
    <property type="match status" value="1"/>
</dbReference>
<evidence type="ECO:0000256" key="8">
    <source>
        <dbReference type="ARBA" id="ARBA00022723"/>
    </source>
</evidence>
<comment type="catalytic activity">
    <reaction evidence="20">
        <text>2-hydroxyphytanoyl-CoA = 2,6,10,14-tetramethylpentadecanal + formyl-CoA</text>
        <dbReference type="Rhea" id="RHEA:25355"/>
        <dbReference type="ChEBI" id="CHEBI:49189"/>
        <dbReference type="ChEBI" id="CHEBI:57334"/>
        <dbReference type="ChEBI" id="CHEBI:57376"/>
    </reaction>
    <physiologicalReaction direction="left-to-right" evidence="20">
        <dbReference type="Rhea" id="RHEA:25356"/>
    </physiologicalReaction>
</comment>
<dbReference type="AlphaFoldDB" id="A0A131XHV9"/>
<comment type="cofactor">
    <cofactor evidence="1">
        <name>Mg(2+)</name>
        <dbReference type="ChEBI" id="CHEBI:18420"/>
    </cofactor>
</comment>
<evidence type="ECO:0000256" key="4">
    <source>
        <dbReference type="ARBA" id="ARBA00004872"/>
    </source>
</evidence>
<dbReference type="GO" id="GO:0000287">
    <property type="term" value="F:magnesium ion binding"/>
    <property type="evidence" value="ECO:0007669"/>
    <property type="project" value="InterPro"/>
</dbReference>
<dbReference type="InterPro" id="IPR011766">
    <property type="entry name" value="TPP_enzyme_TPP-bd"/>
</dbReference>
<evidence type="ECO:0000256" key="17">
    <source>
        <dbReference type="ARBA" id="ARBA00044518"/>
    </source>
</evidence>
<sequence length="574" mass="62083">MAAKTIDGARVVVEALRKQGVEHIFGVVGVPVFEVALAAQQAGIKFVGMHNEQAACYAAGAMGYLTRRPGVCLVVSGPGLVHALGGLANAQINAWPLLLVGGSCEQNFEGLGAFQEFPQVDACRMYTKYTCRPSSVQLIPMHIEKAVRMSLYGRPGATYVDLPGNMIMAEVPEESVPQVAKCPDPPRTLADPPNVQQALSLLRSAKKPLIIVGKGAAYARAEKSVRELVECTGLPYLPTPMGKGVLPDNHPQCISPARSKALQEADVILLLGARLNWMLHFGRPPRFSPGVKIIQVELFQEELHSSIPAAVALSGDVGAVAEQISRLTAEHAKDPWRYPNDTDWWQALRGKVAANEKTVQELSSSKSIPMNFHTAYKQIADLIPKDAVIVNEGANTMDIGRTMLPNSLPRHRLDAATFGTMGVGVGFAVAAALWCHTQSPSKRVVCIEGDSAFGFSAMEMETAARYKLPIITIIMNNSGIYNGFDGETWESFLQSGVHPCISLPANSLQPGVRYDKMADMVGVKGFNVTTPEELRAAFTEALATTDRPTIINVVIDGMAQRKPQDFEWLTKAKM</sequence>
<evidence type="ECO:0000256" key="9">
    <source>
        <dbReference type="ARBA" id="ARBA00022832"/>
    </source>
</evidence>
<dbReference type="SUPFAM" id="SSF52467">
    <property type="entry name" value="DHS-like NAD/FAD-binding domain"/>
    <property type="match status" value="1"/>
</dbReference>
<evidence type="ECO:0000256" key="19">
    <source>
        <dbReference type="ARBA" id="ARBA00050321"/>
    </source>
</evidence>
<keyword evidence="12" id="KW-0443">Lipid metabolism</keyword>
<feature type="domain" description="Thiamine pyrophosphate enzyme central" evidence="25">
    <location>
        <begin position="195"/>
        <end position="324"/>
    </location>
</feature>
<keyword evidence="9" id="KW-0276">Fatty acid metabolism</keyword>
<dbReference type="CDD" id="cd07035">
    <property type="entry name" value="TPP_PYR_POX_like"/>
    <property type="match status" value="1"/>
</dbReference>
<evidence type="ECO:0000256" key="1">
    <source>
        <dbReference type="ARBA" id="ARBA00001946"/>
    </source>
</evidence>
<dbReference type="CDD" id="cd02004">
    <property type="entry name" value="TPP_BZL_OCoD_HPCL"/>
    <property type="match status" value="1"/>
</dbReference>
<evidence type="ECO:0000256" key="14">
    <source>
        <dbReference type="ARBA" id="ARBA00023239"/>
    </source>
</evidence>
<accession>A0A131XHV9</accession>
<dbReference type="InterPro" id="IPR029061">
    <property type="entry name" value="THDP-binding"/>
</dbReference>
<dbReference type="InterPro" id="IPR045025">
    <property type="entry name" value="HACL1-like"/>
</dbReference>
<dbReference type="PANTHER" id="PTHR43710">
    <property type="entry name" value="2-HYDROXYACYL-COA LYASE"/>
    <property type="match status" value="1"/>
</dbReference>
<keyword evidence="14" id="KW-0456">Lyase</keyword>
<keyword evidence="13" id="KW-0576">Peroxisome</keyword>
<dbReference type="FunFam" id="3.40.50.970:FF:000027">
    <property type="entry name" value="2-hydroxyacyl-CoA lyase 1"/>
    <property type="match status" value="1"/>
</dbReference>
<dbReference type="Pfam" id="PF00205">
    <property type="entry name" value="TPP_enzyme_M"/>
    <property type="match status" value="1"/>
</dbReference>
<evidence type="ECO:0000259" key="27">
    <source>
        <dbReference type="Pfam" id="PF02776"/>
    </source>
</evidence>
<evidence type="ECO:0000259" key="26">
    <source>
        <dbReference type="Pfam" id="PF02775"/>
    </source>
</evidence>
<evidence type="ECO:0000256" key="16">
    <source>
        <dbReference type="ARBA" id="ARBA00044454"/>
    </source>
</evidence>
<comment type="subcellular location">
    <subcellularLocation>
        <location evidence="3">Peroxisome</location>
    </subcellularLocation>
</comment>
<name>A0A131XHV9_9ACAR</name>
<dbReference type="SUPFAM" id="SSF52518">
    <property type="entry name" value="Thiamin diphosphate-binding fold (THDP-binding)"/>
    <property type="match status" value="2"/>
</dbReference>
<reference evidence="28" key="1">
    <citation type="journal article" date="2017" name="Ticks Tick Borne Dis.">
        <title>An insight into the sialome of Hyalomma excavatum.</title>
        <authorList>
            <person name="Ribeiro J.M."/>
            <person name="Slovak M."/>
            <person name="Francischetti I.M."/>
        </authorList>
    </citation>
    <scope>NUCLEOTIDE SEQUENCE</scope>
    <source>
        <strain evidence="28">Samish</strain>
        <tissue evidence="28">Salivary glands</tissue>
    </source>
</reference>
<evidence type="ECO:0000256" key="15">
    <source>
        <dbReference type="ARBA" id="ARBA00044451"/>
    </source>
</evidence>
<keyword evidence="11 24" id="KW-0786">Thiamine pyrophosphate</keyword>
<proteinExistence type="evidence at transcript level"/>
<dbReference type="GO" id="GO:0005777">
    <property type="term" value="C:peroxisome"/>
    <property type="evidence" value="ECO:0007669"/>
    <property type="project" value="UniProtKB-SubCell"/>
</dbReference>
<dbReference type="FunFam" id="3.40.50.970:FF:000038">
    <property type="entry name" value="2-hydroxyacyl-CoA lyase 1 isoform X1"/>
    <property type="match status" value="1"/>
</dbReference>
<comment type="catalytic activity">
    <reaction evidence="16">
        <text>an (R)-2-hydroxy-long-chain-fatty acyl-CoA = a long-chain fatty aldehyde + formyl-CoA</text>
        <dbReference type="Rhea" id="RHEA:67444"/>
        <dbReference type="ChEBI" id="CHEBI:17176"/>
        <dbReference type="ChEBI" id="CHEBI:57376"/>
        <dbReference type="ChEBI" id="CHEBI:170012"/>
        <dbReference type="EC" id="4.1.2.63"/>
    </reaction>
    <physiologicalReaction direction="left-to-right" evidence="16">
        <dbReference type="Rhea" id="RHEA:67445"/>
    </physiologicalReaction>
</comment>
<dbReference type="Pfam" id="PF02776">
    <property type="entry name" value="TPP_enzyme_N"/>
    <property type="match status" value="1"/>
</dbReference>
<comment type="cofactor">
    <cofactor evidence="2">
        <name>thiamine diphosphate</name>
        <dbReference type="ChEBI" id="CHEBI:58937"/>
    </cofactor>
</comment>
<comment type="subunit">
    <text evidence="6">Homotetramer.</text>
</comment>
<comment type="catalytic activity">
    <reaction evidence="15">
        <text>a 2-hydroxy-3-methyl fatty acyl-CoA = a 2-methyl-branched fatty aldehyde + formyl-CoA</text>
        <dbReference type="Rhea" id="RHEA:25375"/>
        <dbReference type="ChEBI" id="CHEBI:49188"/>
        <dbReference type="ChEBI" id="CHEBI:57376"/>
        <dbReference type="ChEBI" id="CHEBI:58783"/>
        <dbReference type="EC" id="4.1.2.63"/>
    </reaction>
    <physiologicalReaction direction="left-to-right" evidence="15">
        <dbReference type="Rhea" id="RHEA:25376"/>
    </physiologicalReaction>
</comment>
<evidence type="ECO:0000256" key="2">
    <source>
        <dbReference type="ARBA" id="ARBA00001964"/>
    </source>
</evidence>
<evidence type="ECO:0000256" key="24">
    <source>
        <dbReference type="RuleBase" id="RU362132"/>
    </source>
</evidence>
<evidence type="ECO:0000256" key="20">
    <source>
        <dbReference type="ARBA" id="ARBA00051426"/>
    </source>
</evidence>
<evidence type="ECO:0000313" key="28">
    <source>
        <dbReference type="EMBL" id="JAP66097.1"/>
    </source>
</evidence>
<keyword evidence="8" id="KW-0479">Metal-binding</keyword>
<evidence type="ECO:0000256" key="18">
    <source>
        <dbReference type="ARBA" id="ARBA00048738"/>
    </source>
</evidence>
<dbReference type="GO" id="GO:0106359">
    <property type="term" value="F:2-hydroxyacyl-CoA lyase activity"/>
    <property type="evidence" value="ECO:0007669"/>
    <property type="project" value="UniProtKB-EC"/>
</dbReference>
<evidence type="ECO:0000256" key="10">
    <source>
        <dbReference type="ARBA" id="ARBA00022842"/>
    </source>
</evidence>
<feature type="domain" description="Thiamine pyrophosphate enzyme N-terminal TPP-binding" evidence="27">
    <location>
        <begin position="7"/>
        <end position="119"/>
    </location>
</feature>
<evidence type="ECO:0000256" key="21">
    <source>
        <dbReference type="ARBA" id="ARBA00069582"/>
    </source>
</evidence>
<feature type="domain" description="Thiamine pyrophosphate enzyme TPP-binding" evidence="26">
    <location>
        <begin position="394"/>
        <end position="553"/>
    </location>
</feature>
<dbReference type="InterPro" id="IPR012001">
    <property type="entry name" value="Thiamin_PyroP_enz_TPP-bd_dom"/>
</dbReference>
<dbReference type="GO" id="GO:0001561">
    <property type="term" value="P:fatty acid alpha-oxidation"/>
    <property type="evidence" value="ECO:0007669"/>
    <property type="project" value="TreeGrafter"/>
</dbReference>
<dbReference type="EC" id="4.1.2.63" evidence="17"/>
<keyword evidence="7" id="KW-0597">Phosphoprotein</keyword>
<protein>
    <recommendedName>
        <fullName evidence="21">2-hydroxyacyl-CoA lyase 1</fullName>
        <ecNumber evidence="17">4.1.2.63</ecNumber>
    </recommendedName>
    <alternativeName>
        <fullName evidence="22">2-hydroxyphytanoyl-CoA lyase</fullName>
    </alternativeName>
    <alternativeName>
        <fullName evidence="23">Phytanoyl-CoA 2-hydroxylase 2</fullName>
    </alternativeName>
</protein>
<dbReference type="PANTHER" id="PTHR43710:SF2">
    <property type="entry name" value="2-HYDROXYACYL-COA LYASE 1"/>
    <property type="match status" value="1"/>
</dbReference>
<dbReference type="Pfam" id="PF02775">
    <property type="entry name" value="TPP_enzyme_C"/>
    <property type="match status" value="1"/>
</dbReference>
<dbReference type="EMBL" id="GEFH01002484">
    <property type="protein sequence ID" value="JAP66097.1"/>
    <property type="molecule type" value="mRNA"/>
</dbReference>
<evidence type="ECO:0000256" key="13">
    <source>
        <dbReference type="ARBA" id="ARBA00023140"/>
    </source>
</evidence>
<evidence type="ECO:0000256" key="11">
    <source>
        <dbReference type="ARBA" id="ARBA00023052"/>
    </source>
</evidence>
<evidence type="ECO:0000256" key="23">
    <source>
        <dbReference type="ARBA" id="ARBA00081652"/>
    </source>
</evidence>
<comment type="catalytic activity">
    <reaction evidence="19">
        <text>2-hydroxy-3-methylhexadecanoyl-CoA = 2-methylpentadecanal + formyl-CoA</text>
        <dbReference type="Rhea" id="RHEA:25379"/>
        <dbReference type="ChEBI" id="CHEBI:49190"/>
        <dbReference type="ChEBI" id="CHEBI:57376"/>
        <dbReference type="ChEBI" id="CHEBI:58784"/>
    </reaction>
    <physiologicalReaction direction="left-to-right" evidence="19">
        <dbReference type="Rhea" id="RHEA:25380"/>
    </physiologicalReaction>
</comment>
<keyword evidence="10" id="KW-0460">Magnesium</keyword>
<dbReference type="InterPro" id="IPR012000">
    <property type="entry name" value="Thiamin_PyroP_enz_cen_dom"/>
</dbReference>
<dbReference type="InterPro" id="IPR029035">
    <property type="entry name" value="DHS-like_NAD/FAD-binding_dom"/>
</dbReference>
<comment type="similarity">
    <text evidence="5 24">Belongs to the TPP enzyme family.</text>
</comment>
<evidence type="ECO:0000259" key="25">
    <source>
        <dbReference type="Pfam" id="PF00205"/>
    </source>
</evidence>
<evidence type="ECO:0000256" key="3">
    <source>
        <dbReference type="ARBA" id="ARBA00004275"/>
    </source>
</evidence>
<evidence type="ECO:0000256" key="7">
    <source>
        <dbReference type="ARBA" id="ARBA00022553"/>
    </source>
</evidence>
<dbReference type="Gene3D" id="3.40.50.970">
    <property type="match status" value="2"/>
</dbReference>
<comment type="catalytic activity">
    <reaction evidence="18">
        <text>2-hydroxyoctadecanoyl-CoA = heptadecanal + formyl-CoA</text>
        <dbReference type="Rhea" id="RHEA:55196"/>
        <dbReference type="ChEBI" id="CHEBI:57376"/>
        <dbReference type="ChEBI" id="CHEBI:74116"/>
        <dbReference type="ChEBI" id="CHEBI:138631"/>
    </reaction>
    <physiologicalReaction direction="left-to-right" evidence="18">
        <dbReference type="Rhea" id="RHEA:55197"/>
    </physiologicalReaction>
</comment>
<evidence type="ECO:0000256" key="12">
    <source>
        <dbReference type="ARBA" id="ARBA00023098"/>
    </source>
</evidence>